<accession>A0A1T4WHD4</accession>
<organism evidence="6 7">
    <name type="scientific">Thiothrix eikelboomii</name>
    <dbReference type="NCBI Taxonomy" id="92487"/>
    <lineage>
        <taxon>Bacteria</taxon>
        <taxon>Pseudomonadati</taxon>
        <taxon>Pseudomonadota</taxon>
        <taxon>Gammaproteobacteria</taxon>
        <taxon>Thiotrichales</taxon>
        <taxon>Thiotrichaceae</taxon>
        <taxon>Thiothrix</taxon>
    </lineage>
</organism>
<reference evidence="6 7" key="1">
    <citation type="submission" date="2017-02" db="EMBL/GenBank/DDBJ databases">
        <authorList>
            <person name="Peterson S.W."/>
        </authorList>
    </citation>
    <scope>NUCLEOTIDE SEQUENCE [LARGE SCALE GENOMIC DNA]</scope>
    <source>
        <strain evidence="6 7">ATCC 49788</strain>
    </source>
</reference>
<evidence type="ECO:0000313" key="7">
    <source>
        <dbReference type="Proteomes" id="UP000190460"/>
    </source>
</evidence>
<dbReference type="Pfam" id="PF01625">
    <property type="entry name" value="PMSR"/>
    <property type="match status" value="1"/>
</dbReference>
<comment type="catalytic activity">
    <reaction evidence="2 4">
        <text>L-methionyl-[protein] + [thioredoxin]-disulfide + H2O = L-methionyl-(S)-S-oxide-[protein] + [thioredoxin]-dithiol</text>
        <dbReference type="Rhea" id="RHEA:14217"/>
        <dbReference type="Rhea" id="RHEA-COMP:10698"/>
        <dbReference type="Rhea" id="RHEA-COMP:10700"/>
        <dbReference type="Rhea" id="RHEA-COMP:12313"/>
        <dbReference type="Rhea" id="RHEA-COMP:12315"/>
        <dbReference type="ChEBI" id="CHEBI:15377"/>
        <dbReference type="ChEBI" id="CHEBI:16044"/>
        <dbReference type="ChEBI" id="CHEBI:29950"/>
        <dbReference type="ChEBI" id="CHEBI:44120"/>
        <dbReference type="ChEBI" id="CHEBI:50058"/>
        <dbReference type="EC" id="1.8.4.11"/>
    </reaction>
</comment>
<dbReference type="Proteomes" id="UP000190460">
    <property type="component" value="Unassembled WGS sequence"/>
</dbReference>
<dbReference type="AlphaFoldDB" id="A0A1T4WHD4"/>
<keyword evidence="7" id="KW-1185">Reference proteome</keyword>
<dbReference type="NCBIfam" id="TIGR00401">
    <property type="entry name" value="msrA"/>
    <property type="match status" value="1"/>
</dbReference>
<feature type="domain" description="Peptide methionine sulphoxide reductase MsrA" evidence="5">
    <location>
        <begin position="9"/>
        <end position="159"/>
    </location>
</feature>
<evidence type="ECO:0000256" key="2">
    <source>
        <dbReference type="ARBA" id="ARBA00047806"/>
    </source>
</evidence>
<dbReference type="STRING" id="92487.SAMN02745130_01667"/>
<keyword evidence="1 4" id="KW-0560">Oxidoreductase</keyword>
<dbReference type="HAMAP" id="MF_01401">
    <property type="entry name" value="MsrA"/>
    <property type="match status" value="1"/>
</dbReference>
<proteinExistence type="inferred from homology"/>
<dbReference type="GO" id="GO:0033744">
    <property type="term" value="F:L-methionine:thioredoxin-disulfide S-oxidoreductase activity"/>
    <property type="evidence" value="ECO:0007669"/>
    <property type="project" value="RHEA"/>
</dbReference>
<dbReference type="InterPro" id="IPR036509">
    <property type="entry name" value="Met_Sox_Rdtase_MsrA_sf"/>
</dbReference>
<comment type="similarity">
    <text evidence="4">Belongs to the MsrA Met sulfoxide reductase family.</text>
</comment>
<comment type="catalytic activity">
    <reaction evidence="3 4">
        <text>[thioredoxin]-disulfide + L-methionine + H2O = L-methionine (S)-S-oxide + [thioredoxin]-dithiol</text>
        <dbReference type="Rhea" id="RHEA:19993"/>
        <dbReference type="Rhea" id="RHEA-COMP:10698"/>
        <dbReference type="Rhea" id="RHEA-COMP:10700"/>
        <dbReference type="ChEBI" id="CHEBI:15377"/>
        <dbReference type="ChEBI" id="CHEBI:29950"/>
        <dbReference type="ChEBI" id="CHEBI:50058"/>
        <dbReference type="ChEBI" id="CHEBI:57844"/>
        <dbReference type="ChEBI" id="CHEBI:58772"/>
        <dbReference type="EC" id="1.8.4.11"/>
    </reaction>
</comment>
<feature type="active site" evidence="4">
    <location>
        <position position="15"/>
    </location>
</feature>
<name>A0A1T4WHD4_9GAMM</name>
<evidence type="ECO:0000256" key="1">
    <source>
        <dbReference type="ARBA" id="ARBA00023002"/>
    </source>
</evidence>
<sequence length="178" mass="19664">MTTSPLETASFGGGCFWCTEAIFQELQGIEQVVSGYSGGHLPNPDYRSVCTGKTGHAELVQIQFDPTQISYADLVRIHLATHDPTSLNRQGADRGTQYRSVIFTHSPEQQATAQAVVEEMQANFDAPIVTQITPAETFYPAEDYHQNYYRTNPSAGYCQAVINPKLSKARALLKQYLA</sequence>
<dbReference type="OrthoDB" id="4174719at2"/>
<evidence type="ECO:0000256" key="3">
    <source>
        <dbReference type="ARBA" id="ARBA00048782"/>
    </source>
</evidence>
<gene>
    <name evidence="4" type="primary">msrA</name>
    <name evidence="6" type="ORF">SAMN02745130_01667</name>
</gene>
<evidence type="ECO:0000259" key="5">
    <source>
        <dbReference type="Pfam" id="PF01625"/>
    </source>
</evidence>
<protein>
    <recommendedName>
        <fullName evidence="4">Peptide methionine sulfoxide reductase MsrA</fullName>
        <shortName evidence="4">Protein-methionine-S-oxide reductase</shortName>
        <ecNumber evidence="4">1.8.4.11</ecNumber>
    </recommendedName>
    <alternativeName>
        <fullName evidence="4">Peptide-methionine (S)-S-oxide reductase</fullName>
        <shortName evidence="4">Peptide Met(O) reductase</shortName>
    </alternativeName>
</protein>
<dbReference type="PANTHER" id="PTHR43774">
    <property type="entry name" value="PEPTIDE METHIONINE SULFOXIDE REDUCTASE"/>
    <property type="match status" value="1"/>
</dbReference>
<dbReference type="EMBL" id="FUYB01000006">
    <property type="protein sequence ID" value="SKA76756.1"/>
    <property type="molecule type" value="Genomic_DNA"/>
</dbReference>
<dbReference type="GO" id="GO:0008113">
    <property type="term" value="F:peptide-methionine (S)-S-oxide reductase activity"/>
    <property type="evidence" value="ECO:0007669"/>
    <property type="project" value="UniProtKB-UniRule"/>
</dbReference>
<dbReference type="InterPro" id="IPR002569">
    <property type="entry name" value="Met_Sox_Rdtase_MsrA_dom"/>
</dbReference>
<dbReference type="SUPFAM" id="SSF55068">
    <property type="entry name" value="Peptide methionine sulfoxide reductase"/>
    <property type="match status" value="1"/>
</dbReference>
<evidence type="ECO:0000256" key="4">
    <source>
        <dbReference type="HAMAP-Rule" id="MF_01401"/>
    </source>
</evidence>
<dbReference type="Gene3D" id="3.30.1060.10">
    <property type="entry name" value="Peptide methionine sulphoxide reductase MsrA"/>
    <property type="match status" value="1"/>
</dbReference>
<evidence type="ECO:0000313" key="6">
    <source>
        <dbReference type="EMBL" id="SKA76756.1"/>
    </source>
</evidence>
<dbReference type="RefSeq" id="WP_078922141.1">
    <property type="nucleotide sequence ID" value="NZ_FUYB01000006.1"/>
</dbReference>
<dbReference type="PANTHER" id="PTHR43774:SF1">
    <property type="entry name" value="PEPTIDE METHIONINE SULFOXIDE REDUCTASE MSRA 2"/>
    <property type="match status" value="1"/>
</dbReference>
<dbReference type="EC" id="1.8.4.11" evidence="4"/>
<comment type="function">
    <text evidence="4">Has an important function as a repair enzyme for proteins that have been inactivated by oxidation. Catalyzes the reversible oxidation-reduction of methionine sulfoxide in proteins to methionine.</text>
</comment>